<reference evidence="2" key="1">
    <citation type="submission" date="2019-07" db="EMBL/GenBank/DDBJ databases">
        <title>Genomic Encyclopedia of Type Strains, Phase IV (KMG-IV): sequencing the most valuable type-strain genomes for metagenomic binning, comparative biology and taxonomic classification.</title>
        <authorList>
            <person name="Goeker M."/>
        </authorList>
    </citation>
    <scope>NUCLEOTIDE SEQUENCE</scope>
    <source>
        <strain evidence="2">DSM 44596</strain>
    </source>
</reference>
<evidence type="ECO:0000256" key="1">
    <source>
        <dbReference type="SAM" id="SignalP"/>
    </source>
</evidence>
<dbReference type="InterPro" id="IPR017853">
    <property type="entry name" value="GH"/>
</dbReference>
<protein>
    <submittedName>
        <fullName evidence="2">Cellulase (Glycosyl hydrolase family 5)</fullName>
    </submittedName>
</protein>
<gene>
    <name evidence="2" type="ORF">FNL38_10163</name>
</gene>
<dbReference type="GO" id="GO:0016787">
    <property type="term" value="F:hydrolase activity"/>
    <property type="evidence" value="ECO:0007669"/>
    <property type="project" value="UniProtKB-KW"/>
</dbReference>
<proteinExistence type="predicted"/>
<dbReference type="EMBL" id="VNIQ01000001">
    <property type="protein sequence ID" value="TYQ07698.1"/>
    <property type="molecule type" value="Genomic_DNA"/>
</dbReference>
<comment type="caution">
    <text evidence="2">The sequence shown here is derived from an EMBL/GenBank/DDBJ whole genome shotgun (WGS) entry which is preliminary data.</text>
</comment>
<name>A0A652YVZ1_NOCGL</name>
<feature type="chain" id="PRO_5038576383" evidence="1">
    <location>
        <begin position="35"/>
        <end position="377"/>
    </location>
</feature>
<feature type="signal peptide" evidence="1">
    <location>
        <begin position="1"/>
        <end position="34"/>
    </location>
</feature>
<keyword evidence="1" id="KW-0732">Signal</keyword>
<evidence type="ECO:0000313" key="2">
    <source>
        <dbReference type="EMBL" id="TYQ07698.1"/>
    </source>
</evidence>
<dbReference type="Gene3D" id="3.20.20.80">
    <property type="entry name" value="Glycosidases"/>
    <property type="match status" value="1"/>
</dbReference>
<organism evidence="2">
    <name type="scientific">Nocardia globerula</name>
    <dbReference type="NCBI Taxonomy" id="1818"/>
    <lineage>
        <taxon>Bacteria</taxon>
        <taxon>Bacillati</taxon>
        <taxon>Actinomycetota</taxon>
        <taxon>Actinomycetes</taxon>
        <taxon>Mycobacteriales</taxon>
        <taxon>Nocardiaceae</taxon>
        <taxon>Nocardia</taxon>
    </lineage>
</organism>
<keyword evidence="2" id="KW-0378">Hydrolase</keyword>
<accession>A0A652YVZ1</accession>
<dbReference type="AlphaFoldDB" id="A0A652YVZ1"/>
<dbReference type="SUPFAM" id="SSF51445">
    <property type="entry name" value="(Trans)glycosidases"/>
    <property type="match status" value="1"/>
</dbReference>
<sequence length="377" mass="40438">MKPPTSVWRRVAAVLVSAATVLTVSGVAARTVDAAPQPGARVTATVDGLKLDGQDWWPTGFNAYQLATDWGVNWGCGAMVDLDDYFGSLPAKSLTRFNLFQALAINKFTGELDFGPMDAVFAAAEDHNQMILPVLSPQDGACEDENFKERSWYVDGWKDFDANAAKSLISFQDWMHIAVARWKDSPSLAAWELVGEPEPSLCTDTACNWWTRTCPSDTAQILRSFYDAAGAEVRALDPKTLITAGLLGGGQCGTGGDDYQYVSESPYVDVVQYHDYGADGVALPGDQWNGLARRITQATAAGKPLLVAEIGELAGSCEPLATRATHIGDKIAGQKTAGTAGALLWAFVPDPRPTECTMDIGYDDPLYGVVAAEAEWG</sequence>